<evidence type="ECO:0000256" key="10">
    <source>
        <dbReference type="HAMAP-Rule" id="MF_00127"/>
    </source>
</evidence>
<evidence type="ECO:0000256" key="11">
    <source>
        <dbReference type="PIRSR" id="PIRSR001549-1"/>
    </source>
</evidence>
<dbReference type="InterPro" id="IPR041715">
    <property type="entry name" value="HisRS-like_core"/>
</dbReference>
<evidence type="ECO:0000313" key="14">
    <source>
        <dbReference type="Proteomes" id="UP000316167"/>
    </source>
</evidence>
<reference evidence="13 14" key="1">
    <citation type="journal article" date="2015" name="Stand. Genomic Sci.">
        <title>Genomic Encyclopedia of Bacterial and Archaeal Type Strains, Phase III: the genomes of soil and plant-associated and newly described type strains.</title>
        <authorList>
            <person name="Whitman W.B."/>
            <person name="Woyke T."/>
            <person name="Klenk H.P."/>
            <person name="Zhou Y."/>
            <person name="Lilburn T.G."/>
            <person name="Beck B.J."/>
            <person name="De Vos P."/>
            <person name="Vandamme P."/>
            <person name="Eisen J.A."/>
            <person name="Garrity G."/>
            <person name="Hugenholtz P."/>
            <person name="Kyrpides N.C."/>
        </authorList>
    </citation>
    <scope>NUCLEOTIDE SEQUENCE [LARGE SCALE GENOMIC DNA]</scope>
    <source>
        <strain evidence="13 14">CGMCC 1.7271</strain>
    </source>
</reference>
<keyword evidence="14" id="KW-1185">Reference proteome</keyword>
<dbReference type="CDD" id="cd00859">
    <property type="entry name" value="HisRS_anticodon"/>
    <property type="match status" value="1"/>
</dbReference>
<evidence type="ECO:0000313" key="13">
    <source>
        <dbReference type="EMBL" id="TWI81177.1"/>
    </source>
</evidence>
<dbReference type="OrthoDB" id="9800814at2"/>
<evidence type="ECO:0000256" key="7">
    <source>
        <dbReference type="ARBA" id="ARBA00022917"/>
    </source>
</evidence>
<name>A0A562SIS4_9BACT</name>
<comment type="catalytic activity">
    <reaction evidence="9 10">
        <text>tRNA(His) + L-histidine + ATP = L-histidyl-tRNA(His) + AMP + diphosphate + H(+)</text>
        <dbReference type="Rhea" id="RHEA:17313"/>
        <dbReference type="Rhea" id="RHEA-COMP:9665"/>
        <dbReference type="Rhea" id="RHEA-COMP:9689"/>
        <dbReference type="ChEBI" id="CHEBI:15378"/>
        <dbReference type="ChEBI" id="CHEBI:30616"/>
        <dbReference type="ChEBI" id="CHEBI:33019"/>
        <dbReference type="ChEBI" id="CHEBI:57595"/>
        <dbReference type="ChEBI" id="CHEBI:78442"/>
        <dbReference type="ChEBI" id="CHEBI:78527"/>
        <dbReference type="ChEBI" id="CHEBI:456215"/>
        <dbReference type="EC" id="6.1.1.21"/>
    </reaction>
</comment>
<dbReference type="Gene3D" id="3.40.50.800">
    <property type="entry name" value="Anticodon-binding domain"/>
    <property type="match status" value="1"/>
</dbReference>
<evidence type="ECO:0000256" key="9">
    <source>
        <dbReference type="ARBA" id="ARBA00047639"/>
    </source>
</evidence>
<dbReference type="PANTHER" id="PTHR11476:SF7">
    <property type="entry name" value="HISTIDINE--TRNA LIGASE"/>
    <property type="match status" value="1"/>
</dbReference>
<evidence type="ECO:0000256" key="5">
    <source>
        <dbReference type="ARBA" id="ARBA00022741"/>
    </source>
</evidence>
<dbReference type="AlphaFoldDB" id="A0A562SIS4"/>
<dbReference type="NCBIfam" id="TIGR00442">
    <property type="entry name" value="hisS"/>
    <property type="match status" value="1"/>
</dbReference>
<evidence type="ECO:0000256" key="6">
    <source>
        <dbReference type="ARBA" id="ARBA00022840"/>
    </source>
</evidence>
<dbReference type="FunFam" id="3.30.930.10:FF:000093">
    <property type="entry name" value="Histidine--tRNA ligase"/>
    <property type="match status" value="1"/>
</dbReference>
<keyword evidence="8 10" id="KW-0030">Aminoacyl-tRNA synthetase</keyword>
<dbReference type="PANTHER" id="PTHR11476">
    <property type="entry name" value="HISTIDYL-TRNA SYNTHETASE"/>
    <property type="match status" value="1"/>
</dbReference>
<gene>
    <name evidence="10" type="primary">hisS</name>
    <name evidence="13" type="ORF">IQ13_2192</name>
</gene>
<dbReference type="InterPro" id="IPR015807">
    <property type="entry name" value="His-tRNA-ligase"/>
</dbReference>
<evidence type="ECO:0000256" key="2">
    <source>
        <dbReference type="ARBA" id="ARBA00011738"/>
    </source>
</evidence>
<dbReference type="Pfam" id="PF13393">
    <property type="entry name" value="tRNA-synt_His"/>
    <property type="match status" value="1"/>
</dbReference>
<feature type="binding site" evidence="11">
    <location>
        <position position="170"/>
    </location>
    <ligand>
        <name>L-histidine</name>
        <dbReference type="ChEBI" id="CHEBI:57595"/>
    </ligand>
</feature>
<evidence type="ECO:0000256" key="3">
    <source>
        <dbReference type="ARBA" id="ARBA00022490"/>
    </source>
</evidence>
<dbReference type="CDD" id="cd00773">
    <property type="entry name" value="HisRS-like_core"/>
    <property type="match status" value="1"/>
</dbReference>
<dbReference type="RefSeq" id="WP_144886383.1">
    <property type="nucleotide sequence ID" value="NZ_VLLE01000004.1"/>
</dbReference>
<dbReference type="GO" id="GO:0006427">
    <property type="term" value="P:histidyl-tRNA aminoacylation"/>
    <property type="evidence" value="ECO:0007669"/>
    <property type="project" value="UniProtKB-UniRule"/>
</dbReference>
<feature type="domain" description="Aminoacyl-transfer RNA synthetases class-II family profile" evidence="12">
    <location>
        <begin position="1"/>
        <end position="366"/>
    </location>
</feature>
<dbReference type="EMBL" id="VLLE01000004">
    <property type="protein sequence ID" value="TWI81177.1"/>
    <property type="molecule type" value="Genomic_DNA"/>
</dbReference>
<keyword evidence="5 10" id="KW-0547">Nucleotide-binding</keyword>
<dbReference type="Pfam" id="PF03129">
    <property type="entry name" value="HGTP_anticodon"/>
    <property type="match status" value="1"/>
</dbReference>
<dbReference type="EC" id="6.1.1.21" evidence="10"/>
<evidence type="ECO:0000259" key="12">
    <source>
        <dbReference type="PROSITE" id="PS50862"/>
    </source>
</evidence>
<feature type="binding site" evidence="11">
    <location>
        <position position="156"/>
    </location>
    <ligand>
        <name>L-histidine</name>
        <dbReference type="ChEBI" id="CHEBI:57595"/>
    </ligand>
</feature>
<dbReference type="InterPro" id="IPR033656">
    <property type="entry name" value="HisRS_anticodon"/>
</dbReference>
<comment type="caution">
    <text evidence="13">The sequence shown here is derived from an EMBL/GenBank/DDBJ whole genome shotgun (WGS) entry which is preliminary data.</text>
</comment>
<feature type="binding site" evidence="11">
    <location>
        <position position="174"/>
    </location>
    <ligand>
        <name>L-histidine</name>
        <dbReference type="ChEBI" id="CHEBI:57595"/>
    </ligand>
</feature>
<dbReference type="InterPro" id="IPR004516">
    <property type="entry name" value="HisRS/HisZ"/>
</dbReference>
<dbReference type="Proteomes" id="UP000316167">
    <property type="component" value="Unassembled WGS sequence"/>
</dbReference>
<dbReference type="GO" id="GO:0004821">
    <property type="term" value="F:histidine-tRNA ligase activity"/>
    <property type="evidence" value="ECO:0007669"/>
    <property type="project" value="UniProtKB-UniRule"/>
</dbReference>
<sequence>MAKVNVSLPQGTRDFGAEVVRKRNYIFSTIKSVFEVYGFEPLETPAMENLDTLMGKYGEEGDKLIFKILNNGEYLNGLRPEDFFGIALGSLKNIPTTEEVYLSTEDFKKKYSRITNHVSSRALKYDLTIPFARYVAMNHHQLTMPFKRYQVQPVWRADRPQKGRYREFYQCDADVVGSKSLLNEVELTNIYATVFSKLGVSVDIKINSRKILAALAEICGGADKMVDITIAIDKLDKIGIEKVKEELAQRGLNTEQISIIENYLNITGSNEEKLAAIKQLLSSNETGAKGIEEIETVYRQSGISNLQFDFTLARGLNYYTGVIFEVKANNVQMGSIGGGGRYDDLTGLFGVPNIPGVGISFGVDRIYDVMEELQLFPASVHTGTKILFFNLGDAESKKAFELMQALRSKGVAAELYHENSKFDKQFKYAEKKQIPFIVIIGTKELESSSCNVKELATGQQETCNFDDLLKKFIS</sequence>
<comment type="similarity">
    <text evidence="1 10">Belongs to the class-II aminoacyl-tRNA synthetase family.</text>
</comment>
<feature type="binding site" evidence="11">
    <location>
        <begin position="126"/>
        <end position="128"/>
    </location>
    <ligand>
        <name>L-histidine</name>
        <dbReference type="ChEBI" id="CHEBI:57595"/>
    </ligand>
</feature>
<dbReference type="Gene3D" id="3.30.930.10">
    <property type="entry name" value="Bira Bifunctional Protein, Domain 2"/>
    <property type="match status" value="1"/>
</dbReference>
<keyword evidence="7 10" id="KW-0648">Protein biosynthesis</keyword>
<comment type="subunit">
    <text evidence="2 10">Homodimer.</text>
</comment>
<keyword evidence="6 10" id="KW-0067">ATP-binding</keyword>
<dbReference type="PIRSF" id="PIRSF001549">
    <property type="entry name" value="His-tRNA_synth"/>
    <property type="match status" value="1"/>
</dbReference>
<dbReference type="GO" id="GO:0005524">
    <property type="term" value="F:ATP binding"/>
    <property type="evidence" value="ECO:0007669"/>
    <property type="project" value="UniProtKB-UniRule"/>
</dbReference>
<dbReference type="GO" id="GO:0005737">
    <property type="term" value="C:cytoplasm"/>
    <property type="evidence" value="ECO:0007669"/>
    <property type="project" value="UniProtKB-SubCell"/>
</dbReference>
<accession>A0A562SIS4</accession>
<dbReference type="SUPFAM" id="SSF52954">
    <property type="entry name" value="Class II aaRS ABD-related"/>
    <property type="match status" value="1"/>
</dbReference>
<dbReference type="SUPFAM" id="SSF55681">
    <property type="entry name" value="Class II aaRS and biotin synthetases"/>
    <property type="match status" value="1"/>
</dbReference>
<feature type="binding site" evidence="11">
    <location>
        <position position="314"/>
    </location>
    <ligand>
        <name>L-histidine</name>
        <dbReference type="ChEBI" id="CHEBI:57595"/>
    </ligand>
</feature>
<protein>
    <recommendedName>
        <fullName evidence="10">Histidine--tRNA ligase</fullName>
        <ecNumber evidence="10">6.1.1.21</ecNumber>
    </recommendedName>
    <alternativeName>
        <fullName evidence="10">Histidyl-tRNA synthetase</fullName>
        <shortName evidence="10">HisRS</shortName>
    </alternativeName>
</protein>
<dbReference type="InterPro" id="IPR006195">
    <property type="entry name" value="aa-tRNA-synth_II"/>
</dbReference>
<dbReference type="InterPro" id="IPR036621">
    <property type="entry name" value="Anticodon-bd_dom_sf"/>
</dbReference>
<dbReference type="HAMAP" id="MF_00127">
    <property type="entry name" value="His_tRNA_synth"/>
    <property type="match status" value="1"/>
</dbReference>
<evidence type="ECO:0000256" key="4">
    <source>
        <dbReference type="ARBA" id="ARBA00022598"/>
    </source>
</evidence>
<organism evidence="13 14">
    <name type="scientific">Lacibacter cauensis</name>
    <dbReference type="NCBI Taxonomy" id="510947"/>
    <lineage>
        <taxon>Bacteria</taxon>
        <taxon>Pseudomonadati</taxon>
        <taxon>Bacteroidota</taxon>
        <taxon>Chitinophagia</taxon>
        <taxon>Chitinophagales</taxon>
        <taxon>Chitinophagaceae</taxon>
        <taxon>Lacibacter</taxon>
    </lineage>
</organism>
<dbReference type="InterPro" id="IPR045864">
    <property type="entry name" value="aa-tRNA-synth_II/BPL/LPL"/>
</dbReference>
<keyword evidence="3 10" id="KW-0963">Cytoplasm</keyword>
<evidence type="ECO:0000256" key="1">
    <source>
        <dbReference type="ARBA" id="ARBA00008226"/>
    </source>
</evidence>
<comment type="subcellular location">
    <subcellularLocation>
        <location evidence="10">Cytoplasm</location>
    </subcellularLocation>
</comment>
<feature type="binding site" evidence="11">
    <location>
        <begin position="318"/>
        <end position="319"/>
    </location>
    <ligand>
        <name>L-histidine</name>
        <dbReference type="ChEBI" id="CHEBI:57595"/>
    </ligand>
</feature>
<dbReference type="PROSITE" id="PS50862">
    <property type="entry name" value="AA_TRNA_LIGASE_II"/>
    <property type="match status" value="1"/>
</dbReference>
<evidence type="ECO:0000256" key="8">
    <source>
        <dbReference type="ARBA" id="ARBA00023146"/>
    </source>
</evidence>
<dbReference type="InterPro" id="IPR004154">
    <property type="entry name" value="Anticodon-bd"/>
</dbReference>
<proteinExistence type="inferred from homology"/>
<keyword evidence="4 10" id="KW-0436">Ligase</keyword>